<dbReference type="Proteomes" id="UP000077667">
    <property type="component" value="Chromosome"/>
</dbReference>
<keyword evidence="4" id="KW-0804">Transcription</keyword>
<accession>A0A1A9I9L5</accession>
<evidence type="ECO:0000313" key="8">
    <source>
        <dbReference type="Proteomes" id="UP000077667"/>
    </source>
</evidence>
<dbReference type="InterPro" id="IPR014284">
    <property type="entry name" value="RNA_pol_sigma-70_dom"/>
</dbReference>
<dbReference type="SUPFAM" id="SSF88946">
    <property type="entry name" value="Sigma2 domain of RNA polymerase sigma factors"/>
    <property type="match status" value="1"/>
</dbReference>
<dbReference type="PANTHER" id="PTHR43133:SF46">
    <property type="entry name" value="RNA POLYMERASE SIGMA-70 FACTOR ECF SUBFAMILY"/>
    <property type="match status" value="1"/>
</dbReference>
<evidence type="ECO:0000259" key="6">
    <source>
        <dbReference type="Pfam" id="PF08281"/>
    </source>
</evidence>
<dbReference type="GO" id="GO:0016987">
    <property type="term" value="F:sigma factor activity"/>
    <property type="evidence" value="ECO:0007669"/>
    <property type="project" value="UniProtKB-KW"/>
</dbReference>
<dbReference type="NCBIfam" id="TIGR02985">
    <property type="entry name" value="Sig70_bacteroi1"/>
    <property type="match status" value="1"/>
</dbReference>
<comment type="similarity">
    <text evidence="1">Belongs to the sigma-70 factor family. ECF subfamily.</text>
</comment>
<dbReference type="Pfam" id="PF04542">
    <property type="entry name" value="Sigma70_r2"/>
    <property type="match status" value="1"/>
</dbReference>
<feature type="domain" description="RNA polymerase sigma-70 region 2" evidence="5">
    <location>
        <begin position="23"/>
        <end position="85"/>
    </location>
</feature>
<dbReference type="SUPFAM" id="SSF88659">
    <property type="entry name" value="Sigma3 and sigma4 domains of RNA polymerase sigma factors"/>
    <property type="match status" value="1"/>
</dbReference>
<dbReference type="InterPro" id="IPR014327">
    <property type="entry name" value="RNA_pol_sigma70_bacteroid"/>
</dbReference>
<dbReference type="Pfam" id="PF08281">
    <property type="entry name" value="Sigma70_r4_2"/>
    <property type="match status" value="1"/>
</dbReference>
<evidence type="ECO:0000256" key="2">
    <source>
        <dbReference type="ARBA" id="ARBA00023015"/>
    </source>
</evidence>
<evidence type="ECO:0000256" key="3">
    <source>
        <dbReference type="ARBA" id="ARBA00023082"/>
    </source>
</evidence>
<protein>
    <submittedName>
        <fullName evidence="7">RNA polymerase sigma-70 factor</fullName>
    </submittedName>
</protein>
<evidence type="ECO:0000256" key="4">
    <source>
        <dbReference type="ARBA" id="ARBA00023163"/>
    </source>
</evidence>
<dbReference type="InterPro" id="IPR013325">
    <property type="entry name" value="RNA_pol_sigma_r2"/>
</dbReference>
<evidence type="ECO:0000259" key="5">
    <source>
        <dbReference type="Pfam" id="PF04542"/>
    </source>
</evidence>
<proteinExistence type="inferred from homology"/>
<dbReference type="OrthoDB" id="659361at2"/>
<dbReference type="CDD" id="cd06171">
    <property type="entry name" value="Sigma70_r4"/>
    <property type="match status" value="1"/>
</dbReference>
<dbReference type="Gene3D" id="1.10.1740.10">
    <property type="match status" value="1"/>
</dbReference>
<dbReference type="EMBL" id="CP015772">
    <property type="protein sequence ID" value="ANH83402.1"/>
    <property type="molecule type" value="Genomic_DNA"/>
</dbReference>
<dbReference type="InterPro" id="IPR039425">
    <property type="entry name" value="RNA_pol_sigma-70-like"/>
</dbReference>
<dbReference type="AlphaFoldDB" id="A0A1A9I9L5"/>
<dbReference type="InterPro" id="IPR007627">
    <property type="entry name" value="RNA_pol_sigma70_r2"/>
</dbReference>
<dbReference type="KEGG" id="nia:A8C56_22610"/>
<dbReference type="Gene3D" id="1.10.10.10">
    <property type="entry name" value="Winged helix-like DNA-binding domain superfamily/Winged helix DNA-binding domain"/>
    <property type="match status" value="1"/>
</dbReference>
<evidence type="ECO:0000256" key="1">
    <source>
        <dbReference type="ARBA" id="ARBA00010641"/>
    </source>
</evidence>
<keyword evidence="3" id="KW-0731">Sigma factor</keyword>
<dbReference type="InterPro" id="IPR013324">
    <property type="entry name" value="RNA_pol_sigma_r3/r4-like"/>
</dbReference>
<name>A0A1A9I9L5_9BACT</name>
<evidence type="ECO:0000313" key="7">
    <source>
        <dbReference type="EMBL" id="ANH83402.1"/>
    </source>
</evidence>
<dbReference type="NCBIfam" id="TIGR02937">
    <property type="entry name" value="sigma70-ECF"/>
    <property type="match status" value="1"/>
</dbReference>
<keyword evidence="2" id="KW-0805">Transcription regulation</keyword>
<dbReference type="PANTHER" id="PTHR43133">
    <property type="entry name" value="RNA POLYMERASE ECF-TYPE SIGMA FACTO"/>
    <property type="match status" value="1"/>
</dbReference>
<dbReference type="GO" id="GO:0003677">
    <property type="term" value="F:DNA binding"/>
    <property type="evidence" value="ECO:0007669"/>
    <property type="project" value="InterPro"/>
</dbReference>
<sequence length="196" mass="22166">MEEELHTIKAGIAANDQKAFGQLFALFYKRLYRFSLSILRIPELANEVVEDVFLKLWSNRSGLSAINNLSVYLYVAVKNQSLNKLSLKANEWISSGLDEMMMNVVAVDNDPYTQMITGEMLNKVNRAIEELPPRCKMIFKLVREDGLKYKEVAAILNISVNTIDVQMATAVKRISESLGIAKNIPVHPFSKKIKKS</sequence>
<keyword evidence="8" id="KW-1185">Reference proteome</keyword>
<feature type="domain" description="RNA polymerase sigma factor 70 region 4 type 2" evidence="6">
    <location>
        <begin position="123"/>
        <end position="174"/>
    </location>
</feature>
<dbReference type="InterPro" id="IPR013249">
    <property type="entry name" value="RNA_pol_sigma70_r4_t2"/>
</dbReference>
<organism evidence="7 8">
    <name type="scientific">Niabella ginsenosidivorans</name>
    <dbReference type="NCBI Taxonomy" id="1176587"/>
    <lineage>
        <taxon>Bacteria</taxon>
        <taxon>Pseudomonadati</taxon>
        <taxon>Bacteroidota</taxon>
        <taxon>Chitinophagia</taxon>
        <taxon>Chitinophagales</taxon>
        <taxon>Chitinophagaceae</taxon>
        <taxon>Niabella</taxon>
    </lineage>
</organism>
<dbReference type="GO" id="GO:0006352">
    <property type="term" value="P:DNA-templated transcription initiation"/>
    <property type="evidence" value="ECO:0007669"/>
    <property type="project" value="InterPro"/>
</dbReference>
<dbReference type="RefSeq" id="WP_067760929.1">
    <property type="nucleotide sequence ID" value="NZ_CP015772.1"/>
</dbReference>
<dbReference type="STRING" id="1176587.A8C56_22610"/>
<reference evidence="7 8" key="1">
    <citation type="submission" date="2016-05" db="EMBL/GenBank/DDBJ databases">
        <title>Niabella ginsenosidivorans BS26 whole genome sequencing.</title>
        <authorList>
            <person name="Im W.T."/>
            <person name="Siddiqi M.Z."/>
        </authorList>
    </citation>
    <scope>NUCLEOTIDE SEQUENCE [LARGE SCALE GENOMIC DNA]</scope>
    <source>
        <strain evidence="7 8">BS26</strain>
    </source>
</reference>
<dbReference type="InterPro" id="IPR036388">
    <property type="entry name" value="WH-like_DNA-bd_sf"/>
</dbReference>
<gene>
    <name evidence="7" type="ORF">A8C56_22610</name>
</gene>